<dbReference type="SUPFAM" id="SSF46955">
    <property type="entry name" value="Putative DNA-binding domain"/>
    <property type="match status" value="1"/>
</dbReference>
<dbReference type="InterPro" id="IPR036388">
    <property type="entry name" value="WH-like_DNA-bd_sf"/>
</dbReference>
<reference evidence="2" key="1">
    <citation type="submission" date="2016-10" db="EMBL/GenBank/DDBJ databases">
        <authorList>
            <person name="de Groot N.N."/>
        </authorList>
    </citation>
    <scope>NUCLEOTIDE SEQUENCE [LARGE SCALE GENOMIC DNA]</scope>
    <source>
        <strain evidence="2">CGMCC 4.7038</strain>
    </source>
</reference>
<dbReference type="InterPro" id="IPR009061">
    <property type="entry name" value="DNA-bd_dom_put_sf"/>
</dbReference>
<dbReference type="EMBL" id="FNYV01000019">
    <property type="protein sequence ID" value="SEK05772.1"/>
    <property type="molecule type" value="Genomic_DNA"/>
</dbReference>
<dbReference type="Proteomes" id="UP000198707">
    <property type="component" value="Unassembled WGS sequence"/>
</dbReference>
<reference evidence="3" key="2">
    <citation type="submission" date="2016-10" db="EMBL/GenBank/DDBJ databases">
        <authorList>
            <person name="Varghese N."/>
            <person name="Submissions S."/>
        </authorList>
    </citation>
    <scope>NUCLEOTIDE SEQUENCE [LARGE SCALE GENOMIC DNA]</scope>
    <source>
        <strain evidence="3">CGMCC 4.7038</strain>
    </source>
</reference>
<dbReference type="Gene3D" id="1.10.10.10">
    <property type="entry name" value="Winged helix-like DNA-binding domain superfamily/Winged helix DNA-binding domain"/>
    <property type="match status" value="1"/>
</dbReference>
<keyword evidence="3" id="KW-1185">Reference proteome</keyword>
<dbReference type="OrthoDB" id="3297680at2"/>
<dbReference type="STRING" id="1144548.SAMN05443287_11931"/>
<sequence>MSTEELADLLDVDPSTIRRWRTVPPLQGPPFIQISDRVVKYATADVEQWLSARRVYPKAA</sequence>
<name>A0A1H7E2R6_9ACTN</name>
<evidence type="ECO:0000313" key="3">
    <source>
        <dbReference type="Proteomes" id="UP000198707"/>
    </source>
</evidence>
<dbReference type="RefSeq" id="WP_092383477.1">
    <property type="nucleotide sequence ID" value="NZ_BOPI01000075.1"/>
</dbReference>
<dbReference type="AlphaFoldDB" id="A0A1H7E2R6"/>
<proteinExistence type="predicted"/>
<dbReference type="EMBL" id="FNYV01000019">
    <property type="protein sequence ID" value="SEK05840.1"/>
    <property type="molecule type" value="Genomic_DNA"/>
</dbReference>
<protein>
    <submittedName>
        <fullName evidence="2">Helix-turn-helix domain-containing protein</fullName>
    </submittedName>
</protein>
<accession>A0A1H7E2R6</accession>
<evidence type="ECO:0000313" key="1">
    <source>
        <dbReference type="EMBL" id="SEK05772.1"/>
    </source>
</evidence>
<gene>
    <name evidence="1" type="ORF">SAMN05443287_11931</name>
    <name evidence="2" type="ORF">SAMN05443287_11945</name>
</gene>
<organism evidence="2 3">
    <name type="scientific">Micromonospora phaseoli</name>
    <dbReference type="NCBI Taxonomy" id="1144548"/>
    <lineage>
        <taxon>Bacteria</taxon>
        <taxon>Bacillati</taxon>
        <taxon>Actinomycetota</taxon>
        <taxon>Actinomycetes</taxon>
        <taxon>Micromonosporales</taxon>
        <taxon>Micromonosporaceae</taxon>
        <taxon>Micromonospora</taxon>
    </lineage>
</organism>
<evidence type="ECO:0000313" key="2">
    <source>
        <dbReference type="EMBL" id="SEK05840.1"/>
    </source>
</evidence>